<feature type="compositionally biased region" description="Basic and acidic residues" evidence="1">
    <location>
        <begin position="73"/>
        <end position="83"/>
    </location>
</feature>
<protein>
    <submittedName>
        <fullName evidence="2">Uncharacterized protein</fullName>
    </submittedName>
</protein>
<dbReference type="AlphaFoldDB" id="A0AA39CC82"/>
<evidence type="ECO:0000313" key="2">
    <source>
        <dbReference type="EMBL" id="KAJ9602959.1"/>
    </source>
</evidence>
<keyword evidence="3" id="KW-1185">Reference proteome</keyword>
<feature type="region of interest" description="Disordered" evidence="1">
    <location>
        <begin position="34"/>
        <end position="85"/>
    </location>
</feature>
<evidence type="ECO:0000256" key="1">
    <source>
        <dbReference type="SAM" id="MobiDB-lite"/>
    </source>
</evidence>
<comment type="caution">
    <text evidence="2">The sequence shown here is derived from an EMBL/GenBank/DDBJ whole genome shotgun (WGS) entry which is preliminary data.</text>
</comment>
<gene>
    <name evidence="2" type="ORF">H2200_012739</name>
</gene>
<dbReference type="EMBL" id="JAPDRK010000024">
    <property type="protein sequence ID" value="KAJ9602959.1"/>
    <property type="molecule type" value="Genomic_DNA"/>
</dbReference>
<accession>A0AA39CC82</accession>
<evidence type="ECO:0000313" key="3">
    <source>
        <dbReference type="Proteomes" id="UP001172673"/>
    </source>
</evidence>
<dbReference type="Proteomes" id="UP001172673">
    <property type="component" value="Unassembled WGS sequence"/>
</dbReference>
<proteinExistence type="predicted"/>
<organism evidence="2 3">
    <name type="scientific">Cladophialophora chaetospira</name>
    <dbReference type="NCBI Taxonomy" id="386627"/>
    <lineage>
        <taxon>Eukaryota</taxon>
        <taxon>Fungi</taxon>
        <taxon>Dikarya</taxon>
        <taxon>Ascomycota</taxon>
        <taxon>Pezizomycotina</taxon>
        <taxon>Eurotiomycetes</taxon>
        <taxon>Chaetothyriomycetidae</taxon>
        <taxon>Chaetothyriales</taxon>
        <taxon>Herpotrichiellaceae</taxon>
        <taxon>Cladophialophora</taxon>
    </lineage>
</organism>
<feature type="compositionally biased region" description="Basic and acidic residues" evidence="1">
    <location>
        <begin position="34"/>
        <end position="62"/>
    </location>
</feature>
<name>A0AA39CC82_9EURO</name>
<reference evidence="2" key="1">
    <citation type="submission" date="2022-10" db="EMBL/GenBank/DDBJ databases">
        <title>Culturing micro-colonial fungi from biological soil crusts in the Mojave desert and describing Neophaeococcomyces mojavensis, and introducing the new genera and species Taxawa tesnikishii.</title>
        <authorList>
            <person name="Kurbessoian T."/>
            <person name="Stajich J.E."/>
        </authorList>
    </citation>
    <scope>NUCLEOTIDE SEQUENCE</scope>
    <source>
        <strain evidence="2">TK_41</strain>
    </source>
</reference>
<sequence>MSTPRDNKLNPFDAAIEMQKVRIELALRAIQDAERATQRKADEDRRLEVERQQQARSERASRDCLLTPTTTPPEKRKTLEDKQNPQVEIVEEKGSIEPASQGTQIEREARSSEYVSIRRSTLALLLESLGKNQDGGTGEA</sequence>